<evidence type="ECO:0000256" key="1">
    <source>
        <dbReference type="SAM" id="Phobius"/>
    </source>
</evidence>
<sequence>MINIMEIEIYKIIPFAFSLIAITISIATIFFTRQNLKRQLRLGKLEEILEILQFLDSYYRGLFMLFKDTEEKIEHIQNQKKMPAYLEELSRNKESFTEMFDMKTLINKVSRLNVLSKSYLPNKKNLKSKALTIADVYFAMYYHVKSDGNLRTKKTYTIIPKPIEMKCIISELEDQIIFEMKLGYKNIGGNEHYKYYKNQFQRDLSNAVSLEKEKREKENSISAL</sequence>
<feature type="transmembrane region" description="Helical" evidence="1">
    <location>
        <begin position="12"/>
        <end position="31"/>
    </location>
</feature>
<keyword evidence="3" id="KW-1185">Reference proteome</keyword>
<organism evidence="2 3">
    <name type="scientific">Flavobacterium limi</name>
    <dbReference type="NCBI Taxonomy" id="2045105"/>
    <lineage>
        <taxon>Bacteria</taxon>
        <taxon>Pseudomonadati</taxon>
        <taxon>Bacteroidota</taxon>
        <taxon>Flavobacteriia</taxon>
        <taxon>Flavobacteriales</taxon>
        <taxon>Flavobacteriaceae</taxon>
        <taxon>Flavobacterium</taxon>
    </lineage>
</organism>
<keyword evidence="1" id="KW-0812">Transmembrane</keyword>
<name>A0ABQ1UQN6_9FLAO</name>
<comment type="caution">
    <text evidence="2">The sequence shown here is derived from an EMBL/GenBank/DDBJ whole genome shotgun (WGS) entry which is preliminary data.</text>
</comment>
<gene>
    <name evidence="2" type="ORF">GCM10011518_37160</name>
</gene>
<evidence type="ECO:0000313" key="2">
    <source>
        <dbReference type="EMBL" id="GGF24409.1"/>
    </source>
</evidence>
<evidence type="ECO:0000313" key="3">
    <source>
        <dbReference type="Proteomes" id="UP000655016"/>
    </source>
</evidence>
<proteinExistence type="predicted"/>
<dbReference type="EMBL" id="BMKP01000010">
    <property type="protein sequence ID" value="GGF24409.1"/>
    <property type="molecule type" value="Genomic_DNA"/>
</dbReference>
<accession>A0ABQ1UQN6</accession>
<dbReference type="Proteomes" id="UP000655016">
    <property type="component" value="Unassembled WGS sequence"/>
</dbReference>
<protein>
    <submittedName>
        <fullName evidence="2">Uncharacterized protein</fullName>
    </submittedName>
</protein>
<reference evidence="3" key="1">
    <citation type="journal article" date="2019" name="Int. J. Syst. Evol. Microbiol.">
        <title>The Global Catalogue of Microorganisms (GCM) 10K type strain sequencing project: providing services to taxonomists for standard genome sequencing and annotation.</title>
        <authorList>
            <consortium name="The Broad Institute Genomics Platform"/>
            <consortium name="The Broad Institute Genome Sequencing Center for Infectious Disease"/>
            <person name="Wu L."/>
            <person name="Ma J."/>
        </authorList>
    </citation>
    <scope>NUCLEOTIDE SEQUENCE [LARGE SCALE GENOMIC DNA]</scope>
    <source>
        <strain evidence="3">CGMCC 1.16060</strain>
    </source>
</reference>
<keyword evidence="1" id="KW-0472">Membrane</keyword>
<keyword evidence="1" id="KW-1133">Transmembrane helix</keyword>